<evidence type="ECO:0000256" key="2">
    <source>
        <dbReference type="SAM" id="Phobius"/>
    </source>
</evidence>
<protein>
    <submittedName>
        <fullName evidence="3">Uncharacterized protein</fullName>
    </submittedName>
</protein>
<comment type="caution">
    <text evidence="3">The sequence shown here is derived from an EMBL/GenBank/DDBJ whole genome shotgun (WGS) entry which is preliminary data.</text>
</comment>
<dbReference type="AlphaFoldDB" id="A0AAN8RP84"/>
<gene>
    <name evidence="3" type="ORF">TWF718_005890</name>
</gene>
<keyword evidence="4" id="KW-1185">Reference proteome</keyword>
<accession>A0AAN8RP84</accession>
<name>A0AAN8RP84_9PEZI</name>
<feature type="transmembrane region" description="Helical" evidence="2">
    <location>
        <begin position="243"/>
        <end position="264"/>
    </location>
</feature>
<dbReference type="Proteomes" id="UP001313282">
    <property type="component" value="Unassembled WGS sequence"/>
</dbReference>
<dbReference type="EMBL" id="JAVHNR010000003">
    <property type="protein sequence ID" value="KAK6348072.1"/>
    <property type="molecule type" value="Genomic_DNA"/>
</dbReference>
<sequence>MLANMDIPSFQPEPRQYIEPYNTPYQIPSSRERKGKSANRNKIEPATVTFAQTGLRDKVTPRAASKLGGRRGKDIPYLTLETPKFTALNRKGKRTVVIQPTILKEEPLNDGEYSQTIKRSEYNPTRKPASPPIFTKNPEIRQLENTNHDIQIQQQLELRPRSLEDKDVVTSPTANTNDAATTTQLGQIAREDSEGIAQDTMCMNDKAERIQEQDGPLKESTKDGLIKIQQSLQYSPNFPRTTVFGVVVAGFIFNSVILYIFTNLVDTESDNSLVRVSLKFVIASGIGVTMGAIILMQWKLHWLSSFSGC</sequence>
<evidence type="ECO:0000256" key="1">
    <source>
        <dbReference type="SAM" id="MobiDB-lite"/>
    </source>
</evidence>
<proteinExistence type="predicted"/>
<feature type="region of interest" description="Disordered" evidence="1">
    <location>
        <begin position="168"/>
        <end position="189"/>
    </location>
</feature>
<keyword evidence="2" id="KW-0812">Transmembrane</keyword>
<evidence type="ECO:0000313" key="3">
    <source>
        <dbReference type="EMBL" id="KAK6348072.1"/>
    </source>
</evidence>
<reference evidence="3 4" key="1">
    <citation type="submission" date="2019-10" db="EMBL/GenBank/DDBJ databases">
        <authorList>
            <person name="Palmer J.M."/>
        </authorList>
    </citation>
    <scope>NUCLEOTIDE SEQUENCE [LARGE SCALE GENOMIC DNA]</scope>
    <source>
        <strain evidence="3 4">TWF718</strain>
    </source>
</reference>
<evidence type="ECO:0000313" key="4">
    <source>
        <dbReference type="Proteomes" id="UP001313282"/>
    </source>
</evidence>
<feature type="transmembrane region" description="Helical" evidence="2">
    <location>
        <begin position="276"/>
        <end position="298"/>
    </location>
</feature>
<feature type="compositionally biased region" description="Low complexity" evidence="1">
    <location>
        <begin position="173"/>
        <end position="183"/>
    </location>
</feature>
<keyword evidence="2" id="KW-0472">Membrane</keyword>
<organism evidence="3 4">
    <name type="scientific">Orbilia javanica</name>
    <dbReference type="NCBI Taxonomy" id="47235"/>
    <lineage>
        <taxon>Eukaryota</taxon>
        <taxon>Fungi</taxon>
        <taxon>Dikarya</taxon>
        <taxon>Ascomycota</taxon>
        <taxon>Pezizomycotina</taxon>
        <taxon>Orbiliomycetes</taxon>
        <taxon>Orbiliales</taxon>
        <taxon>Orbiliaceae</taxon>
        <taxon>Orbilia</taxon>
    </lineage>
</organism>
<keyword evidence="2" id="KW-1133">Transmembrane helix</keyword>
<feature type="region of interest" description="Disordered" evidence="1">
    <location>
        <begin position="1"/>
        <end position="43"/>
    </location>
</feature>